<evidence type="ECO:0008006" key="4">
    <source>
        <dbReference type="Google" id="ProtNLM"/>
    </source>
</evidence>
<gene>
    <name evidence="2" type="ORF">M419DRAFT_38774</name>
</gene>
<evidence type="ECO:0000313" key="3">
    <source>
        <dbReference type="Proteomes" id="UP000024376"/>
    </source>
</evidence>
<feature type="signal peptide" evidence="1">
    <location>
        <begin position="1"/>
        <end position="18"/>
    </location>
</feature>
<dbReference type="PANTHER" id="PTHR38850:SF2">
    <property type="entry name" value="CERATO-PLATANIN"/>
    <property type="match status" value="1"/>
</dbReference>
<reference evidence="3" key="1">
    <citation type="journal article" date="2013" name="Ind. Biotechnol.">
        <title>Comparative genomics analysis of Trichoderma reesei strains.</title>
        <authorList>
            <person name="Koike H."/>
            <person name="Aerts A."/>
            <person name="LaButti K."/>
            <person name="Grigoriev I.V."/>
            <person name="Baker S.E."/>
        </authorList>
    </citation>
    <scope>NUCLEOTIDE SEQUENCE [LARGE SCALE GENOMIC DNA]</scope>
    <source>
        <strain evidence="3">ATCC 56765 / BCRC 32924 / NRRL 11460 / Rut C-30</strain>
    </source>
</reference>
<name>A0A024S215_HYPJR</name>
<accession>A0A024S215</accession>
<proteinExistence type="predicted"/>
<dbReference type="AlphaFoldDB" id="A0A024S215"/>
<sequence length="222" mass="23435">MFTTITAILAASAATVSAVAVPRGAGKSGSASVTPHEQYSSSIGVLGCLINTNRVAYWPMGVDCDNICVKVTNGDRSLHLLKIDQSGGAYDISYDAWNYLGFGEGAQQDPHTGGGIDMTYEFVDASECSDLLHDGKLPLSASNSMNYVASCMSEPNSWVNKNHELINMADPLCKYGYDEVCTLDLSKSNQPSCPHTLGAQVAYSGKGVTNIAYGTGKTEAAQ</sequence>
<feature type="chain" id="PRO_5001533957" description="Cerato-platanin" evidence="1">
    <location>
        <begin position="19"/>
        <end position="222"/>
    </location>
</feature>
<dbReference type="HOGENOM" id="CLU_083928_1_0_1"/>
<dbReference type="EMBL" id="KI911164">
    <property type="protein sequence ID" value="ETR98271.1"/>
    <property type="molecule type" value="Genomic_DNA"/>
</dbReference>
<dbReference type="Proteomes" id="UP000024376">
    <property type="component" value="Unassembled WGS sequence"/>
</dbReference>
<keyword evidence="1" id="KW-0732">Signal</keyword>
<evidence type="ECO:0000313" key="2">
    <source>
        <dbReference type="EMBL" id="ETR98271.1"/>
    </source>
</evidence>
<protein>
    <recommendedName>
        <fullName evidence="4">Cerato-platanin</fullName>
    </recommendedName>
</protein>
<organism evidence="2 3">
    <name type="scientific">Hypocrea jecorina (strain ATCC 56765 / BCRC 32924 / NRRL 11460 / Rut C-30)</name>
    <name type="common">Trichoderma reesei</name>
    <dbReference type="NCBI Taxonomy" id="1344414"/>
    <lineage>
        <taxon>Eukaryota</taxon>
        <taxon>Fungi</taxon>
        <taxon>Dikarya</taxon>
        <taxon>Ascomycota</taxon>
        <taxon>Pezizomycotina</taxon>
        <taxon>Sordariomycetes</taxon>
        <taxon>Hypocreomycetidae</taxon>
        <taxon>Hypocreales</taxon>
        <taxon>Hypocreaceae</taxon>
        <taxon>Trichoderma</taxon>
    </lineage>
</organism>
<dbReference type="OrthoDB" id="5370830at2759"/>
<dbReference type="KEGG" id="trr:M419DRAFT_38774"/>
<evidence type="ECO:0000256" key="1">
    <source>
        <dbReference type="SAM" id="SignalP"/>
    </source>
</evidence>
<dbReference type="PANTHER" id="PTHR38850">
    <property type="entry name" value="CERATO-PLATANIN"/>
    <property type="match status" value="1"/>
</dbReference>